<evidence type="ECO:0000259" key="1">
    <source>
        <dbReference type="PROSITE" id="PS50837"/>
    </source>
</evidence>
<dbReference type="PANTHER" id="PTHR46844:SF1">
    <property type="entry name" value="SLR5058 PROTEIN"/>
    <property type="match status" value="1"/>
</dbReference>
<comment type="caution">
    <text evidence="2">The sequence shown here is derived from an EMBL/GenBank/DDBJ whole genome shotgun (WGS) entry which is preliminary data.</text>
</comment>
<dbReference type="SUPFAM" id="SSF52540">
    <property type="entry name" value="P-loop containing nucleoside triphosphate hydrolases"/>
    <property type="match status" value="1"/>
</dbReference>
<evidence type="ECO:0000313" key="3">
    <source>
        <dbReference type="Proteomes" id="UP001344658"/>
    </source>
</evidence>
<accession>A0ABU7PPQ5</accession>
<dbReference type="Gene3D" id="3.40.50.300">
    <property type="entry name" value="P-loop containing nucleotide triphosphate hydrolases"/>
    <property type="match status" value="1"/>
</dbReference>
<dbReference type="Pfam" id="PF05729">
    <property type="entry name" value="NACHT"/>
    <property type="match status" value="1"/>
</dbReference>
<gene>
    <name evidence="2" type="ORF">V2S66_34085</name>
</gene>
<evidence type="ECO:0000313" key="2">
    <source>
        <dbReference type="EMBL" id="MEE4546982.1"/>
    </source>
</evidence>
<proteinExistence type="predicted"/>
<dbReference type="EMBL" id="JAZEWV010000064">
    <property type="protein sequence ID" value="MEE4546982.1"/>
    <property type="molecule type" value="Genomic_DNA"/>
</dbReference>
<organism evidence="2 3">
    <name type="scientific">Actinacidiphila polyblastidii</name>
    <dbReference type="NCBI Taxonomy" id="3110430"/>
    <lineage>
        <taxon>Bacteria</taxon>
        <taxon>Bacillati</taxon>
        <taxon>Actinomycetota</taxon>
        <taxon>Actinomycetes</taxon>
        <taxon>Kitasatosporales</taxon>
        <taxon>Streptomycetaceae</taxon>
        <taxon>Actinacidiphila</taxon>
    </lineage>
</organism>
<feature type="domain" description="NACHT" evidence="1">
    <location>
        <begin position="11"/>
        <end position="345"/>
    </location>
</feature>
<name>A0ABU7PPQ5_9ACTN</name>
<keyword evidence="3" id="KW-1185">Reference proteome</keyword>
<dbReference type="PROSITE" id="PS50837">
    <property type="entry name" value="NACHT"/>
    <property type="match status" value="1"/>
</dbReference>
<reference evidence="2 3" key="1">
    <citation type="submission" date="2023-12" db="EMBL/GenBank/DDBJ databases">
        <title>Streptomyces sp. V4-01.</title>
        <authorList>
            <person name="Somphong A."/>
            <person name="Phongsopitanun W."/>
        </authorList>
    </citation>
    <scope>NUCLEOTIDE SEQUENCE [LARGE SCALE GENOMIC DNA]</scope>
    <source>
        <strain evidence="2 3">V4-01</strain>
    </source>
</reference>
<protein>
    <submittedName>
        <fullName evidence="2">NACHT domain-containing protein</fullName>
    </submittedName>
</protein>
<dbReference type="RefSeq" id="WP_330800945.1">
    <property type="nucleotide sequence ID" value="NZ_JAZEWV010000064.1"/>
</dbReference>
<dbReference type="InterPro" id="IPR007111">
    <property type="entry name" value="NACHT_NTPase"/>
</dbReference>
<dbReference type="PANTHER" id="PTHR46844">
    <property type="entry name" value="SLR5058 PROTEIN"/>
    <property type="match status" value="1"/>
</dbReference>
<dbReference type="InterPro" id="IPR027417">
    <property type="entry name" value="P-loop_NTPase"/>
</dbReference>
<dbReference type="Proteomes" id="UP001344658">
    <property type="component" value="Unassembled WGS sequence"/>
</dbReference>
<sequence length="809" mass="87455">MPAERALAGHERVLLRGVAGSGKSTLVQWLAVSAARQELGEHLAHLRDLVPFVLPLRTVARRGALPAPGEFLSAVEAPMTVPPRWAEQVLAERRGLVLVDGLDEIDERARDRVGDWLRRLLAAYPGNHWLVTSRPSAVEDSWLADEGFTELTLSPMGRADVRAFTARWHDAARAGVRGDTAELARIDGYERSLLDALHTKQDLARLATNPLMCGLICALHRDRGGYLPTGRKELYDAALSMLLVRRDQERDLAPALAEAPQVQLLQKLAYWLVRNGQAEMDVADAVGLIDGALPAMPAAAALGDAPAVYRHLLGRSGLLREPTDSTVDFVHRTFQDYLAARAAVEERDFDLMARSAHHDQWADVVRMAVAHARPDERARLLRKLVARGDRTKTHRTRLHLLAMACLEHATELDPGVRALVQERGAALIPPRSYGEGEKLVEAGPLVLELLPGPDGLHVEEARSLVLTARFIGGDASIPVLARFTGHPDGVVRRVIAEFPVGADPERYADEVLGRLPRAGTTYCVRSPEELRTLARLGGVELVRAEGGLTARDLVAVLPEPGLLTSVELAGPATDDDLRAVCDLPALTDLVLLEAGGLTSLAPLRRAALRALRAYSLPASLDLADLGGLTELDSLALGSDDHWWTGLSTLPTGLPVTELFTSYGPRGLEGVERLPLLTHLGSFSHARPFSRGDWDRLGALPDLSSFSASSQIAVLDLRLTPLPGIRKLGISARDDETLLRPVPALFPGVEHLMVMTGLVKAPRSIDLAPLAELPHLASVVINDPVPGLALLHGDALPPEVTVTLSPRPRG</sequence>